<keyword evidence="1" id="KW-1133">Transmembrane helix</keyword>
<dbReference type="Gene3D" id="1.10.287.70">
    <property type="match status" value="1"/>
</dbReference>
<dbReference type="KEGG" id="iod:EJO50_12560"/>
<evidence type="ECO:0000259" key="2">
    <source>
        <dbReference type="Pfam" id="PF07885"/>
    </source>
</evidence>
<dbReference type="InterPro" id="IPR013099">
    <property type="entry name" value="K_chnl_dom"/>
</dbReference>
<feature type="transmembrane region" description="Helical" evidence="1">
    <location>
        <begin position="21"/>
        <end position="38"/>
    </location>
</feature>
<feature type="transmembrane region" description="Helical" evidence="1">
    <location>
        <begin position="50"/>
        <end position="71"/>
    </location>
</feature>
<dbReference type="GO" id="GO:0034220">
    <property type="term" value="P:monoatomic ion transmembrane transport"/>
    <property type="evidence" value="ECO:0007669"/>
    <property type="project" value="UniProtKB-KW"/>
</dbReference>
<keyword evidence="3" id="KW-0406">Ion transport</keyword>
<feature type="transmembrane region" description="Helical" evidence="1">
    <location>
        <begin position="156"/>
        <end position="176"/>
    </location>
</feature>
<keyword evidence="4" id="KW-1185">Reference proteome</keyword>
<sequence length="183" mass="20652">MRLQLPWQHGRSDQPMTKKPHWRRITLYALLLMFLWPWLLKLDLLNKSGIALQIFIAAIYLNYLSFVFSIAQGQRLSKGISPAGAVCLFLFSNMLLIFMFAVGWQRFALFGPGGSCLPEPGFLDSLYFSTTTFATVGFGDFIPCNRSGKILLMAESLIGSTHFGIFITLIFSRVIYPPQAESQ</sequence>
<protein>
    <submittedName>
        <fullName evidence="3">Two pore domain potassium channel family protein</fullName>
    </submittedName>
</protein>
<keyword evidence="1" id="KW-0472">Membrane</keyword>
<name>A0A3S8ZUY6_9NEIS</name>
<evidence type="ECO:0000313" key="4">
    <source>
        <dbReference type="Proteomes" id="UP000282438"/>
    </source>
</evidence>
<dbReference type="SUPFAM" id="SSF81324">
    <property type="entry name" value="Voltage-gated potassium channels"/>
    <property type="match status" value="1"/>
</dbReference>
<keyword evidence="3" id="KW-0407">Ion channel</keyword>
<dbReference type="OrthoDB" id="9813518at2"/>
<feature type="domain" description="Potassium channel" evidence="2">
    <location>
        <begin position="97"/>
        <end position="174"/>
    </location>
</feature>
<proteinExistence type="predicted"/>
<dbReference type="AlphaFoldDB" id="A0A3S8ZUY6"/>
<evidence type="ECO:0000313" key="3">
    <source>
        <dbReference type="EMBL" id="AZN37245.1"/>
    </source>
</evidence>
<accession>A0A3S8ZUY6</accession>
<dbReference type="Pfam" id="PF07885">
    <property type="entry name" value="Ion_trans_2"/>
    <property type="match status" value="1"/>
</dbReference>
<gene>
    <name evidence="3" type="ORF">EJO50_12560</name>
</gene>
<keyword evidence="1" id="KW-0812">Transmembrane</keyword>
<organism evidence="3 4">
    <name type="scientific">Iodobacter ciconiae</name>
    <dbReference type="NCBI Taxonomy" id="2496266"/>
    <lineage>
        <taxon>Bacteria</taxon>
        <taxon>Pseudomonadati</taxon>
        <taxon>Pseudomonadota</taxon>
        <taxon>Betaproteobacteria</taxon>
        <taxon>Neisseriales</taxon>
        <taxon>Chitinibacteraceae</taxon>
        <taxon>Iodobacter</taxon>
    </lineage>
</organism>
<dbReference type="EMBL" id="CP034433">
    <property type="protein sequence ID" value="AZN37245.1"/>
    <property type="molecule type" value="Genomic_DNA"/>
</dbReference>
<feature type="transmembrane region" description="Helical" evidence="1">
    <location>
        <begin position="83"/>
        <end position="105"/>
    </location>
</feature>
<evidence type="ECO:0000256" key="1">
    <source>
        <dbReference type="SAM" id="Phobius"/>
    </source>
</evidence>
<reference evidence="3 4" key="1">
    <citation type="submission" date="2018-12" db="EMBL/GenBank/DDBJ databases">
        <title>Complete genome sequence of Iodobacter sp. H11R3.</title>
        <authorList>
            <person name="Bae J.-W."/>
        </authorList>
    </citation>
    <scope>NUCLEOTIDE SEQUENCE [LARGE SCALE GENOMIC DNA]</scope>
    <source>
        <strain evidence="3 4">H11R3</strain>
    </source>
</reference>
<keyword evidence="3" id="KW-0813">Transport</keyword>
<feature type="transmembrane region" description="Helical" evidence="1">
    <location>
        <begin position="125"/>
        <end position="144"/>
    </location>
</feature>
<dbReference type="Proteomes" id="UP000282438">
    <property type="component" value="Chromosome"/>
</dbReference>